<dbReference type="AlphaFoldDB" id="A0A9P7ZJK5"/>
<keyword evidence="3 7" id="KW-0479">Metal-binding</keyword>
<feature type="compositionally biased region" description="Basic and acidic residues" evidence="9">
    <location>
        <begin position="146"/>
        <end position="160"/>
    </location>
</feature>
<feature type="compositionally biased region" description="Low complexity" evidence="9">
    <location>
        <begin position="1"/>
        <end position="20"/>
    </location>
</feature>
<dbReference type="GO" id="GO:0004521">
    <property type="term" value="F:RNA endonuclease activity"/>
    <property type="evidence" value="ECO:0007669"/>
    <property type="project" value="UniProtKB-UniRule"/>
</dbReference>
<feature type="binding site" evidence="8">
    <location>
        <position position="335"/>
    </location>
    <ligand>
        <name>Zn(2+)</name>
        <dbReference type="ChEBI" id="CHEBI:29105"/>
    </ligand>
</feature>
<evidence type="ECO:0000256" key="4">
    <source>
        <dbReference type="ARBA" id="ARBA00022801"/>
    </source>
</evidence>
<dbReference type="GO" id="GO:0016787">
    <property type="term" value="F:hydrolase activity"/>
    <property type="evidence" value="ECO:0007669"/>
    <property type="project" value="UniProtKB-KW"/>
</dbReference>
<dbReference type="GeneID" id="70294696"/>
<evidence type="ECO:0000256" key="3">
    <source>
        <dbReference type="ARBA" id="ARBA00022723"/>
    </source>
</evidence>
<reference evidence="12" key="1">
    <citation type="journal article" date="2021" name="IMA Fungus">
        <title>Genomic characterization of three marine fungi, including Emericellopsis atlantica sp. nov. with signatures of a generalist lifestyle and marine biomass degradation.</title>
        <authorList>
            <person name="Hagestad O.C."/>
            <person name="Hou L."/>
            <person name="Andersen J.H."/>
            <person name="Hansen E.H."/>
            <person name="Altermark B."/>
            <person name="Li C."/>
            <person name="Kuhnert E."/>
            <person name="Cox R.J."/>
            <person name="Crous P.W."/>
            <person name="Spatafora J.W."/>
            <person name="Lail K."/>
            <person name="Amirebrahimi M."/>
            <person name="Lipzen A."/>
            <person name="Pangilinan J."/>
            <person name="Andreopoulos W."/>
            <person name="Hayes R.D."/>
            <person name="Ng V."/>
            <person name="Grigoriev I.V."/>
            <person name="Jackson S.A."/>
            <person name="Sutton T.D.S."/>
            <person name="Dobson A.D.W."/>
            <person name="Rama T."/>
        </authorList>
    </citation>
    <scope>NUCLEOTIDE SEQUENCE</scope>
    <source>
        <strain evidence="12">TS7</strain>
    </source>
</reference>
<dbReference type="GO" id="GO:0005737">
    <property type="term" value="C:cytoplasm"/>
    <property type="evidence" value="ECO:0007669"/>
    <property type="project" value="UniProtKB-ARBA"/>
</dbReference>
<dbReference type="InterPro" id="IPR014881">
    <property type="entry name" value="NOB1_Zn-bd"/>
</dbReference>
<dbReference type="GO" id="GO:0005730">
    <property type="term" value="C:nucleolus"/>
    <property type="evidence" value="ECO:0007669"/>
    <property type="project" value="UniProtKB-SubCell"/>
</dbReference>
<evidence type="ECO:0000259" key="11">
    <source>
        <dbReference type="Pfam" id="PF17146"/>
    </source>
</evidence>
<keyword evidence="2" id="KW-0540">Nuclease</keyword>
<dbReference type="InterPro" id="IPR039907">
    <property type="entry name" value="NOB1"/>
</dbReference>
<feature type="domain" description="Nin one binding (NOB1) Zn-ribbon-like" evidence="10">
    <location>
        <begin position="325"/>
        <end position="397"/>
    </location>
</feature>
<feature type="domain" description="Ribonuclease PIN" evidence="11">
    <location>
        <begin position="26"/>
        <end position="117"/>
    </location>
</feature>
<dbReference type="EMBL" id="MU251260">
    <property type="protein sequence ID" value="KAG9252891.1"/>
    <property type="molecule type" value="Genomic_DNA"/>
</dbReference>
<evidence type="ECO:0000256" key="6">
    <source>
        <dbReference type="ARBA" id="ARBA00023242"/>
    </source>
</evidence>
<evidence type="ECO:0000313" key="13">
    <source>
        <dbReference type="Proteomes" id="UP000887229"/>
    </source>
</evidence>
<keyword evidence="6 7" id="KW-0539">Nucleus</keyword>
<dbReference type="Gene3D" id="3.40.50.1010">
    <property type="entry name" value="5'-nuclease"/>
    <property type="match status" value="1"/>
</dbReference>
<evidence type="ECO:0000256" key="8">
    <source>
        <dbReference type="PIRSR" id="PIRSR037125-1"/>
    </source>
</evidence>
<proteinExistence type="inferred from homology"/>
<comment type="caution">
    <text evidence="12">The sequence shown here is derived from an EMBL/GenBank/DDBJ whole genome shotgun (WGS) entry which is preliminary data.</text>
</comment>
<dbReference type="FunFam" id="3.40.50.1010:FF:000020">
    <property type="entry name" value="20S-pre-rRNA D-site endonuclease NOB1"/>
    <property type="match status" value="1"/>
</dbReference>
<gene>
    <name evidence="12" type="ORF">F5Z01DRAFT_659753</name>
</gene>
<feature type="region of interest" description="Disordered" evidence="9">
    <location>
        <begin position="222"/>
        <end position="272"/>
    </location>
</feature>
<dbReference type="OrthoDB" id="446759at2759"/>
<evidence type="ECO:0000256" key="9">
    <source>
        <dbReference type="SAM" id="MobiDB-lite"/>
    </source>
</evidence>
<sequence>MADQAPTTTAQPAEAAPSTQKPIHSLVVDTGPLIKNDPPADTLRSRAEALYILPSVIPEIRDAATRARVETQLLPFLTLRSPAPKSVNHIIGFARRTGELEVLSRTDIEVLALAYELELERNGGDWRLRNLPGQKTLNGKPPSKQDQTEDNKGEQEEGKAAEQTVAEEPKERTEEQSASAPAEVSREEADEAALDNGIAKLDIDAKGPNKDAVTDAETATLEAHNVPHDSVEATDLADKPLVSGEKADEVPLETEEGSEPEDDDDGDWITPTNIKKHKAKDTNTSAKEGQTPVTLQAAILTSDFAMQNVALRMNLNLVSPSLARISRLKTWILRCHGCFKTTRDMERRFCPTCGQPTLTRVACTVDDRTGQVTLHLKKNFQWNNRGNVFSVPKPVHGTANGRAPRTKQNGGGKNRWGNELILTEDQKEFTRATDEQRRTRKKDVMDEDMLPGILTGNRSGGGDKIRVGAGRNVNSRKR</sequence>
<keyword evidence="13" id="KW-1185">Reference proteome</keyword>
<feature type="binding site" evidence="8">
    <location>
        <position position="350"/>
    </location>
    <ligand>
        <name>Zn(2+)</name>
        <dbReference type="ChEBI" id="CHEBI:29105"/>
    </ligand>
</feature>
<dbReference type="PIRSF" id="PIRSF037125">
    <property type="entry name" value="D-site_20S_pre-rRNA_nuclease"/>
    <property type="match status" value="1"/>
</dbReference>
<feature type="binding site" evidence="8">
    <location>
        <position position="353"/>
    </location>
    <ligand>
        <name>Zn(2+)</name>
        <dbReference type="ChEBI" id="CHEBI:29105"/>
    </ligand>
</feature>
<evidence type="ECO:0000256" key="2">
    <source>
        <dbReference type="ARBA" id="ARBA00022722"/>
    </source>
</evidence>
<dbReference type="PANTHER" id="PTHR12814">
    <property type="entry name" value="RNA-BINDING PROTEIN NOB1"/>
    <property type="match status" value="1"/>
</dbReference>
<dbReference type="GO" id="GO:0046872">
    <property type="term" value="F:metal ion binding"/>
    <property type="evidence" value="ECO:0007669"/>
    <property type="project" value="UniProtKB-UniRule"/>
</dbReference>
<feature type="binding site" evidence="8">
    <location>
        <position position="338"/>
    </location>
    <ligand>
        <name>Zn(2+)</name>
        <dbReference type="ChEBI" id="CHEBI:29105"/>
    </ligand>
</feature>
<dbReference type="InterPro" id="IPR036283">
    <property type="entry name" value="NOB1_Zf-like_sf"/>
</dbReference>
<feature type="compositionally biased region" description="Acidic residues" evidence="9">
    <location>
        <begin position="250"/>
        <end position="267"/>
    </location>
</feature>
<protein>
    <recommendedName>
        <fullName evidence="7">20S-pre-rRNA D-site endonuclease NOB1</fullName>
    </recommendedName>
</protein>
<evidence type="ECO:0000256" key="5">
    <source>
        <dbReference type="ARBA" id="ARBA00022833"/>
    </source>
</evidence>
<evidence type="ECO:0000256" key="1">
    <source>
        <dbReference type="ARBA" id="ARBA00005858"/>
    </source>
</evidence>
<organism evidence="12 13">
    <name type="scientific">Emericellopsis atlantica</name>
    <dbReference type="NCBI Taxonomy" id="2614577"/>
    <lineage>
        <taxon>Eukaryota</taxon>
        <taxon>Fungi</taxon>
        <taxon>Dikarya</taxon>
        <taxon>Ascomycota</taxon>
        <taxon>Pezizomycotina</taxon>
        <taxon>Sordariomycetes</taxon>
        <taxon>Hypocreomycetidae</taxon>
        <taxon>Hypocreales</taxon>
        <taxon>Bionectriaceae</taxon>
        <taxon>Emericellopsis</taxon>
    </lineage>
</organism>
<comment type="similarity">
    <text evidence="1 7">Belongs to the NOB1 family.</text>
</comment>
<feature type="region of interest" description="Disordered" evidence="9">
    <location>
        <begin position="125"/>
        <end position="191"/>
    </location>
</feature>
<dbReference type="Pfam" id="PF08772">
    <property type="entry name" value="Zn_ribbon_NOB1"/>
    <property type="match status" value="1"/>
</dbReference>
<dbReference type="GO" id="GO:0030490">
    <property type="term" value="P:maturation of SSU-rRNA"/>
    <property type="evidence" value="ECO:0007669"/>
    <property type="project" value="TreeGrafter"/>
</dbReference>
<evidence type="ECO:0000259" key="10">
    <source>
        <dbReference type="Pfam" id="PF08772"/>
    </source>
</evidence>
<keyword evidence="4" id="KW-0378">Hydrolase</keyword>
<feature type="region of interest" description="Disordered" evidence="9">
    <location>
        <begin position="1"/>
        <end position="22"/>
    </location>
</feature>
<dbReference type="Pfam" id="PF17146">
    <property type="entry name" value="PIN_6"/>
    <property type="match status" value="1"/>
</dbReference>
<dbReference type="PANTHER" id="PTHR12814:SF2">
    <property type="entry name" value="RNA-BINDING PROTEIN NOB1"/>
    <property type="match status" value="1"/>
</dbReference>
<dbReference type="Proteomes" id="UP000887229">
    <property type="component" value="Unassembled WGS sequence"/>
</dbReference>
<accession>A0A9P7ZJK5</accession>
<dbReference type="RefSeq" id="XP_046116815.1">
    <property type="nucleotide sequence ID" value="XM_046263793.1"/>
</dbReference>
<comment type="subcellular location">
    <subcellularLocation>
        <location evidence="7">Nucleus</location>
        <location evidence="7">Nucleolus</location>
    </subcellularLocation>
</comment>
<dbReference type="InterPro" id="IPR033411">
    <property type="entry name" value="Ribonuclease_PIN"/>
</dbReference>
<comment type="function">
    <text evidence="7">Required for the synthesis of 40S ribosome subunits. Has a role in processing 20S pre-rRNA into the mature 18S rRNA, where it is required for cleavage at the 3' end of the mature 18S rRNA (D-site). Accompanies the 20S pre-rRNA from the nucleus to the cytoplasm.</text>
</comment>
<feature type="compositionally biased region" description="Basic and acidic residues" evidence="9">
    <location>
        <begin position="424"/>
        <end position="437"/>
    </location>
</feature>
<evidence type="ECO:0000256" key="7">
    <source>
        <dbReference type="PIRNR" id="PIRNR037125"/>
    </source>
</evidence>
<dbReference type="SUPFAM" id="SSF144206">
    <property type="entry name" value="NOB1 zinc finger-like"/>
    <property type="match status" value="1"/>
</dbReference>
<keyword evidence="5 7" id="KW-0862">Zinc</keyword>
<evidence type="ECO:0000313" key="12">
    <source>
        <dbReference type="EMBL" id="KAG9252891.1"/>
    </source>
</evidence>
<dbReference type="Gene3D" id="6.20.210.10">
    <property type="entry name" value="Nin one binding (NOB1), Zn-ribbon-like"/>
    <property type="match status" value="1"/>
</dbReference>
<dbReference type="GO" id="GO:0030688">
    <property type="term" value="C:preribosome, small subunit precursor"/>
    <property type="evidence" value="ECO:0007669"/>
    <property type="project" value="TreeGrafter"/>
</dbReference>
<dbReference type="InterPro" id="IPR017117">
    <property type="entry name" value="Nob1_euk"/>
</dbReference>
<name>A0A9P7ZJK5_9HYPO</name>
<dbReference type="CDD" id="cd09876">
    <property type="entry name" value="PIN_Nob1-like"/>
    <property type="match status" value="1"/>
</dbReference>
<feature type="region of interest" description="Disordered" evidence="9">
    <location>
        <begin position="391"/>
        <end position="478"/>
    </location>
</feature>